<evidence type="ECO:0000256" key="2">
    <source>
        <dbReference type="ARBA" id="ARBA00022833"/>
    </source>
</evidence>
<keyword evidence="3" id="KW-0413">Isomerase</keyword>
<reference evidence="4" key="1">
    <citation type="submission" date="2016-10" db="EMBL/GenBank/DDBJ databases">
        <authorList>
            <person name="Varghese N."/>
            <person name="Submissions S."/>
        </authorList>
    </citation>
    <scope>NUCLEOTIDE SEQUENCE [LARGE SCALE GENOMIC DNA]</scope>
    <source>
        <strain evidence="4">CGMCC 1.6992</strain>
    </source>
</reference>
<protein>
    <submittedName>
        <fullName evidence="3">Mannose-6-phosphate isomerase, type 1</fullName>
    </submittedName>
</protein>
<dbReference type="InterPro" id="IPR011051">
    <property type="entry name" value="RmlC_Cupin_sf"/>
</dbReference>
<evidence type="ECO:0000313" key="4">
    <source>
        <dbReference type="Proteomes" id="UP000199446"/>
    </source>
</evidence>
<dbReference type="EMBL" id="FNBC01000032">
    <property type="protein sequence ID" value="SDF21239.1"/>
    <property type="molecule type" value="Genomic_DNA"/>
</dbReference>
<gene>
    <name evidence="3" type="ORF">SAMN04488243_13211</name>
</gene>
<dbReference type="Gene3D" id="2.60.120.10">
    <property type="entry name" value="Jelly Rolls"/>
    <property type="match status" value="1"/>
</dbReference>
<dbReference type="InterPro" id="IPR051804">
    <property type="entry name" value="Carb_Metab_Reg_Kinase/Isom"/>
</dbReference>
<dbReference type="OrthoDB" id="9808275at2"/>
<evidence type="ECO:0000313" key="3">
    <source>
        <dbReference type="EMBL" id="SDF21239.1"/>
    </source>
</evidence>
<dbReference type="RefSeq" id="WP_093008267.1">
    <property type="nucleotide sequence ID" value="NZ_FNBC01000032.1"/>
</dbReference>
<dbReference type="CDD" id="cd07010">
    <property type="entry name" value="cupin_PMI_type_I_N_bac"/>
    <property type="match status" value="1"/>
</dbReference>
<keyword evidence="4" id="KW-1185">Reference proteome</keyword>
<sequence>MLTPVRPCVLKPVPRIWGGSGLGFGPGIGEVWLCEAPLLVKLLDPADWLSVQVHPPHAYALKVEGKPGKYEAWYVLSPGEIVYGFSRPLDLEEARRRAQEGTLDEVLNRVRVAPGQVVYLPAGVVHALGPGVRVYEVQTPSDLTYRLYDYGRPRELHLEKALEVALLEPTPIPPVFPEPVPGGERLLSTPYFRLDRYPLKGRLALRPEAPLVLTLLAGEAALGEETLRPFATLLLEAGEEALLEGEGLLLGASPKAS</sequence>
<evidence type="ECO:0000256" key="1">
    <source>
        <dbReference type="ARBA" id="ARBA00022723"/>
    </source>
</evidence>
<dbReference type="InterPro" id="IPR014710">
    <property type="entry name" value="RmlC-like_jellyroll"/>
</dbReference>
<dbReference type="GO" id="GO:0046872">
    <property type="term" value="F:metal ion binding"/>
    <property type="evidence" value="ECO:0007669"/>
    <property type="project" value="UniProtKB-KW"/>
</dbReference>
<dbReference type="GO" id="GO:0016853">
    <property type="term" value="F:isomerase activity"/>
    <property type="evidence" value="ECO:0007669"/>
    <property type="project" value="UniProtKB-KW"/>
</dbReference>
<organism evidence="3 4">
    <name type="scientific">Thermus arciformis</name>
    <dbReference type="NCBI Taxonomy" id="482827"/>
    <lineage>
        <taxon>Bacteria</taxon>
        <taxon>Thermotogati</taxon>
        <taxon>Deinococcota</taxon>
        <taxon>Deinococci</taxon>
        <taxon>Thermales</taxon>
        <taxon>Thermaceae</taxon>
        <taxon>Thermus</taxon>
    </lineage>
</organism>
<dbReference type="AlphaFoldDB" id="A0A1G7J9S2"/>
<dbReference type="PANTHER" id="PTHR42742">
    <property type="entry name" value="TRANSCRIPTIONAL REPRESSOR MPRA"/>
    <property type="match status" value="1"/>
</dbReference>
<dbReference type="Proteomes" id="UP000199446">
    <property type="component" value="Unassembled WGS sequence"/>
</dbReference>
<dbReference type="PANTHER" id="PTHR42742:SF3">
    <property type="entry name" value="FRUCTOKINASE"/>
    <property type="match status" value="1"/>
</dbReference>
<proteinExistence type="predicted"/>
<accession>A0A1G7J9S2</accession>
<keyword evidence="2" id="KW-0862">Zinc</keyword>
<dbReference type="STRING" id="482827.SAMN04488243_13211"/>
<keyword evidence="1" id="KW-0479">Metal-binding</keyword>
<name>A0A1G7J9S2_9DEIN</name>
<dbReference type="SUPFAM" id="SSF51182">
    <property type="entry name" value="RmlC-like cupins"/>
    <property type="match status" value="1"/>
</dbReference>